<reference evidence="1 2" key="1">
    <citation type="submission" date="2020-08" db="EMBL/GenBank/DDBJ databases">
        <title>Genomic Encyclopedia of Type Strains, Phase IV (KMG-IV): sequencing the most valuable type-strain genomes for metagenomic binning, comparative biology and taxonomic classification.</title>
        <authorList>
            <person name="Goeker M."/>
        </authorList>
    </citation>
    <scope>NUCLEOTIDE SEQUENCE [LARGE SCALE GENOMIC DNA]</scope>
    <source>
        <strain evidence="1 2">DSM 29854</strain>
    </source>
</reference>
<sequence>MNWLETKFFVPAVRRQIPCKMAFLAVAGERMAAAQRGSFLFLSCFSENRLKTETQSLRKR</sequence>
<dbReference type="RefSeq" id="WP_153042863.1">
    <property type="nucleotide sequence ID" value="NZ_JACJIQ010000011.1"/>
</dbReference>
<evidence type="ECO:0000313" key="2">
    <source>
        <dbReference type="Proteomes" id="UP000563094"/>
    </source>
</evidence>
<dbReference type="EMBL" id="JACJIQ010000011">
    <property type="protein sequence ID" value="MBA9078137.1"/>
    <property type="molecule type" value="Genomic_DNA"/>
</dbReference>
<protein>
    <submittedName>
        <fullName evidence="1">Uncharacterized protein</fullName>
    </submittedName>
</protein>
<dbReference type="Proteomes" id="UP000563094">
    <property type="component" value="Unassembled WGS sequence"/>
</dbReference>
<keyword evidence="2" id="KW-1185">Reference proteome</keyword>
<comment type="caution">
    <text evidence="1">The sequence shown here is derived from an EMBL/GenBank/DDBJ whole genome shotgun (WGS) entry which is preliminary data.</text>
</comment>
<proteinExistence type="predicted"/>
<accession>A0A839GTD4</accession>
<gene>
    <name evidence="1" type="ORF">FHS90_002861</name>
</gene>
<organism evidence="1 2">
    <name type="scientific">Rufibacter quisquiliarum</name>
    <dbReference type="NCBI Taxonomy" id="1549639"/>
    <lineage>
        <taxon>Bacteria</taxon>
        <taxon>Pseudomonadati</taxon>
        <taxon>Bacteroidota</taxon>
        <taxon>Cytophagia</taxon>
        <taxon>Cytophagales</taxon>
        <taxon>Hymenobacteraceae</taxon>
        <taxon>Rufibacter</taxon>
    </lineage>
</organism>
<evidence type="ECO:0000313" key="1">
    <source>
        <dbReference type="EMBL" id="MBA9078137.1"/>
    </source>
</evidence>
<dbReference type="AlphaFoldDB" id="A0A839GTD4"/>
<name>A0A839GTD4_9BACT</name>